<comment type="caution">
    <text evidence="3">The sequence shown here is derived from an EMBL/GenBank/DDBJ whole genome shotgun (WGS) entry which is preliminary data.</text>
</comment>
<feature type="transmembrane region" description="Helical" evidence="1">
    <location>
        <begin position="309"/>
        <end position="336"/>
    </location>
</feature>
<feature type="domain" description="Type II secretion system protein GspE N-terminal" evidence="2">
    <location>
        <begin position="68"/>
        <end position="132"/>
    </location>
</feature>
<feature type="transmembrane region" description="Helical" evidence="1">
    <location>
        <begin position="380"/>
        <end position="403"/>
    </location>
</feature>
<dbReference type="Pfam" id="PF05157">
    <property type="entry name" value="MshEN"/>
    <property type="match status" value="1"/>
</dbReference>
<protein>
    <recommendedName>
        <fullName evidence="2">Type II secretion system protein GspE N-terminal domain-containing protein</fullName>
    </recommendedName>
</protein>
<reference evidence="3 4" key="1">
    <citation type="submission" date="2017-08" db="EMBL/GenBank/DDBJ databases">
        <title>Infants hospitalized years apart are colonized by the same room-sourced microbial strains.</title>
        <authorList>
            <person name="Brooks B."/>
            <person name="Olm M.R."/>
            <person name="Firek B.A."/>
            <person name="Baker R."/>
            <person name="Thomas B.C."/>
            <person name="Morowitz M.J."/>
            <person name="Banfield J.F."/>
        </authorList>
    </citation>
    <scope>NUCLEOTIDE SEQUENCE [LARGE SCALE GENOMIC DNA]</scope>
    <source>
        <strain evidence="3">S2_018_000_R2_101</strain>
    </source>
</reference>
<evidence type="ECO:0000256" key="1">
    <source>
        <dbReference type="SAM" id="Phobius"/>
    </source>
</evidence>
<keyword evidence="1" id="KW-0812">Transmembrane</keyword>
<proteinExistence type="predicted"/>
<organism evidence="3 4">
    <name type="scientific">Sphingomonas sanxanigenens</name>
    <dbReference type="NCBI Taxonomy" id="397260"/>
    <lineage>
        <taxon>Bacteria</taxon>
        <taxon>Pseudomonadati</taxon>
        <taxon>Pseudomonadota</taxon>
        <taxon>Alphaproteobacteria</taxon>
        <taxon>Sphingomonadales</taxon>
        <taxon>Sphingomonadaceae</taxon>
        <taxon>Sphingomonas</taxon>
    </lineage>
</organism>
<dbReference type="InterPro" id="IPR037257">
    <property type="entry name" value="T2SS_E_N_sf"/>
</dbReference>
<keyword evidence="1" id="KW-0472">Membrane</keyword>
<dbReference type="AlphaFoldDB" id="A0A2W5ABS4"/>
<dbReference type="Proteomes" id="UP000249066">
    <property type="component" value="Unassembled WGS sequence"/>
</dbReference>
<gene>
    <name evidence="3" type="ORF">DI623_00915</name>
</gene>
<accession>A0A2W5ABS4</accession>
<dbReference type="Gene3D" id="3.30.300.160">
    <property type="entry name" value="Type II secretion system, protein E, N-terminal domain"/>
    <property type="match status" value="1"/>
</dbReference>
<dbReference type="EMBL" id="QFNN01000002">
    <property type="protein sequence ID" value="PZO92044.1"/>
    <property type="molecule type" value="Genomic_DNA"/>
</dbReference>
<evidence type="ECO:0000259" key="2">
    <source>
        <dbReference type="Pfam" id="PF05157"/>
    </source>
</evidence>
<dbReference type="SUPFAM" id="SSF160246">
    <property type="entry name" value="EspE N-terminal domain-like"/>
    <property type="match status" value="1"/>
</dbReference>
<sequence length="405" mass="40484">MTVSQDQVALARILEQRGLADMAAIDAAAAGGERIAVALVRSGRVEAQAMAEAVAEATGAALVEPAAPVETANIARSFLADRLAAPLGLEEGRLIVAMADPADSETLAGIVFASGLPASPRAASIGAIERALGVARPVTAGPGSAYRSTVVAAGGAARTITVVATDRAAAQRSLHREGLTPLSVGHGEPSLAQRLINAWAPGGDAEAALIEQVGLARSRTRDLNAALAIVKAGPLPAAQKSAIDRIVARGPADPIGAIAAEPGLPATTRDLLTGAADQGAMLIAIAETMRAREALHVAARSPALPAACWFAGAVAILLFAGAYLIASIAALAGAIVAMRVDRGLRGAIAAADAAALAATTGDSARRDVAARLERAARTMALRMGAQAQAGAIALFTIATIIGIRG</sequence>
<dbReference type="InterPro" id="IPR007831">
    <property type="entry name" value="T2SS_GspE_N"/>
</dbReference>
<name>A0A2W5ABS4_9SPHN</name>
<evidence type="ECO:0000313" key="3">
    <source>
        <dbReference type="EMBL" id="PZO92044.1"/>
    </source>
</evidence>
<evidence type="ECO:0000313" key="4">
    <source>
        <dbReference type="Proteomes" id="UP000249066"/>
    </source>
</evidence>
<keyword evidence="1" id="KW-1133">Transmembrane helix</keyword>